<organism evidence="2 3">
    <name type="scientific">Streptomyces dysideae</name>
    <dbReference type="NCBI Taxonomy" id="909626"/>
    <lineage>
        <taxon>Bacteria</taxon>
        <taxon>Bacillati</taxon>
        <taxon>Actinomycetota</taxon>
        <taxon>Actinomycetes</taxon>
        <taxon>Kitasatosporales</taxon>
        <taxon>Streptomycetaceae</taxon>
        <taxon>Streptomyces</taxon>
    </lineage>
</organism>
<sequence length="156" mass="16088">MSASASSSASGASGDRTPEASQPTSTAPEEPTAVAYPLQLLNEENSLSFQDPRQPREDRKGDIRFACEGTSCALASDTSVIAMLYGEPGATLDTCRSAVTGHNAGRSLPLAAAAAGSEICIKHNSGDIALFVIQVKSTAMPNIGFVTGDLTVWRAA</sequence>
<dbReference type="RefSeq" id="WP_067032137.1">
    <property type="nucleotide sequence ID" value="NZ_KQ949112.1"/>
</dbReference>
<evidence type="ECO:0000313" key="3">
    <source>
        <dbReference type="Proteomes" id="UP000053260"/>
    </source>
</evidence>
<evidence type="ECO:0000313" key="2">
    <source>
        <dbReference type="EMBL" id="KUO15746.1"/>
    </source>
</evidence>
<proteinExistence type="predicted"/>
<dbReference type="STRING" id="909626.AQJ91_39660"/>
<dbReference type="EMBL" id="LMXB01000107">
    <property type="protein sequence ID" value="KUO15746.1"/>
    <property type="molecule type" value="Genomic_DNA"/>
</dbReference>
<reference evidence="2 3" key="1">
    <citation type="submission" date="2015-10" db="EMBL/GenBank/DDBJ databases">
        <title>Draft genome sequence of Streptomyces sp. RV15, isolated from a marine sponge.</title>
        <authorList>
            <person name="Ruckert C."/>
            <person name="Abdelmohsen U.R."/>
            <person name="Winkler A."/>
            <person name="Hentschel U."/>
            <person name="Kalinowski J."/>
            <person name="Kampfer P."/>
            <person name="Glaeser S."/>
        </authorList>
    </citation>
    <scope>NUCLEOTIDE SEQUENCE [LARGE SCALE GENOMIC DNA]</scope>
    <source>
        <strain evidence="2 3">RV15</strain>
    </source>
</reference>
<comment type="caution">
    <text evidence="2">The sequence shown here is derived from an EMBL/GenBank/DDBJ whole genome shotgun (WGS) entry which is preliminary data.</text>
</comment>
<evidence type="ECO:0000256" key="1">
    <source>
        <dbReference type="SAM" id="MobiDB-lite"/>
    </source>
</evidence>
<accession>A0A101US20</accession>
<protein>
    <submittedName>
        <fullName evidence="2">Uncharacterized protein</fullName>
    </submittedName>
</protein>
<feature type="compositionally biased region" description="Low complexity" evidence="1">
    <location>
        <begin position="1"/>
        <end position="14"/>
    </location>
</feature>
<dbReference type="Proteomes" id="UP000053260">
    <property type="component" value="Unassembled WGS sequence"/>
</dbReference>
<keyword evidence="3" id="KW-1185">Reference proteome</keyword>
<name>A0A101US20_9ACTN</name>
<gene>
    <name evidence="2" type="ORF">AQJ91_39660</name>
</gene>
<dbReference type="AlphaFoldDB" id="A0A101US20"/>
<feature type="region of interest" description="Disordered" evidence="1">
    <location>
        <begin position="1"/>
        <end position="37"/>
    </location>
</feature>
<dbReference type="OrthoDB" id="4252385at2"/>